<keyword evidence="1" id="KW-0489">Methyltransferase</keyword>
<dbReference type="EMBL" id="JAVDQX010000001">
    <property type="protein sequence ID" value="MDR6457358.1"/>
    <property type="molecule type" value="Genomic_DNA"/>
</dbReference>
<protein>
    <submittedName>
        <fullName evidence="1">tRNA (Cytidine/uridine-2'-O-)-methyltransferase</fullName>
        <ecNumber evidence="1">2.1.1.207</ecNumber>
    </submittedName>
</protein>
<name>A0ACC6J3C5_9FLAO</name>
<reference evidence="1" key="1">
    <citation type="submission" date="2023-07" db="EMBL/GenBank/DDBJ databases">
        <title>Sorghum-associated microbial communities from plants grown in Nebraska, USA.</title>
        <authorList>
            <person name="Schachtman D."/>
        </authorList>
    </citation>
    <scope>NUCLEOTIDE SEQUENCE</scope>
    <source>
        <strain evidence="1">DS2329</strain>
    </source>
</reference>
<organism evidence="1 2">
    <name type="scientific">Chryseobacterium vietnamense</name>
    <dbReference type="NCBI Taxonomy" id="866785"/>
    <lineage>
        <taxon>Bacteria</taxon>
        <taxon>Pseudomonadati</taxon>
        <taxon>Bacteroidota</taxon>
        <taxon>Flavobacteriia</taxon>
        <taxon>Flavobacteriales</taxon>
        <taxon>Weeksellaceae</taxon>
        <taxon>Chryseobacterium group</taxon>
        <taxon>Chryseobacterium</taxon>
    </lineage>
</organism>
<keyword evidence="1" id="KW-0808">Transferase</keyword>
<gene>
    <name evidence="1" type="ORF">J2786_000451</name>
</gene>
<evidence type="ECO:0000313" key="2">
    <source>
        <dbReference type="Proteomes" id="UP001184833"/>
    </source>
</evidence>
<accession>A0ACC6J3C5</accession>
<comment type="caution">
    <text evidence="1">The sequence shown here is derived from an EMBL/GenBank/DDBJ whole genome shotgun (WGS) entry which is preliminary data.</text>
</comment>
<dbReference type="EC" id="2.1.1.207" evidence="1"/>
<dbReference type="Proteomes" id="UP001184833">
    <property type="component" value="Unassembled WGS sequence"/>
</dbReference>
<evidence type="ECO:0000313" key="1">
    <source>
        <dbReference type="EMBL" id="MDR6457358.1"/>
    </source>
</evidence>
<proteinExistence type="predicted"/>
<keyword evidence="2" id="KW-1185">Reference proteome</keyword>
<sequence length="150" mass="17112">MLNIVLVEPEIPNNTGNIGRLCVGTESRLHLIHPLGFVINDKNLKRSGLDYWVHLDVSEYADIEEWIQQIPDKSRVFLMSSHAEKSYLETDFQDGDWLVFGKESVGLSKEVLDRFENHLTIPMSKLIRSFNIANSVAFVVGEAKRQISLK</sequence>